<dbReference type="EMBL" id="JANRML010000004">
    <property type="protein sequence ID" value="MCZ2220644.1"/>
    <property type="molecule type" value="Genomic_DNA"/>
</dbReference>
<dbReference type="AlphaFoldDB" id="A0A9Q4NR98"/>
<comment type="subcellular location">
    <subcellularLocation>
        <location evidence="1">Membrane</location>
        <topology evidence="1">Single-pass membrane protein</topology>
    </subcellularLocation>
</comment>
<dbReference type="PANTHER" id="PTHR21461">
    <property type="entry name" value="GLYCOSYLTRANSFERASE FAMILY 92 PROTEIN"/>
    <property type="match status" value="1"/>
</dbReference>
<keyword evidence="3" id="KW-0472">Membrane</keyword>
<organism evidence="4 5">
    <name type="scientific">Corynebacterium pilbarense</name>
    <dbReference type="NCBI Taxonomy" id="1288393"/>
    <lineage>
        <taxon>Bacteria</taxon>
        <taxon>Bacillati</taxon>
        <taxon>Actinomycetota</taxon>
        <taxon>Actinomycetes</taxon>
        <taxon>Mycobacteriales</taxon>
        <taxon>Corynebacteriaceae</taxon>
        <taxon>Corynebacterium</taxon>
    </lineage>
</organism>
<dbReference type="GO" id="GO:0016757">
    <property type="term" value="F:glycosyltransferase activity"/>
    <property type="evidence" value="ECO:0007669"/>
    <property type="project" value="TreeGrafter"/>
</dbReference>
<comment type="caution">
    <text evidence="4">The sequence shown here is derived from an EMBL/GenBank/DDBJ whole genome shotgun (WGS) entry which is preliminary data.</text>
</comment>
<accession>A0A9Q4NR98</accession>
<evidence type="ECO:0000256" key="3">
    <source>
        <dbReference type="ARBA" id="ARBA00022989"/>
    </source>
</evidence>
<sequence length="265" mass="30474">MLHILTMSRGDSARLVDWLCYHRSIGFEFFHIVLDNPNDDSYEVIQQASVDYNLTVEVTTLGPQGEYFDCLPSGEKWQRISRWRKDNAQYIAESGLPIVDPLSDRQYKILPGKLSDLKMRFPHDWVAIIDVDEYIALPGIATVKDLVETADKPRLRLLNFNFDMEGWVEGEGVRERTRRWARKDVVAYGKGWDQRVKSIVKLADSLPMVSVHAVSKGAFDVVAPEVARLHHYKFPNQQTPIEYAVEDESLRGWNLSHIDNLSRGE</sequence>
<dbReference type="GO" id="GO:0016020">
    <property type="term" value="C:membrane"/>
    <property type="evidence" value="ECO:0007669"/>
    <property type="project" value="UniProtKB-SubCell"/>
</dbReference>
<proteinExistence type="predicted"/>
<keyword evidence="3" id="KW-1133">Transmembrane helix</keyword>
<reference evidence="4" key="1">
    <citation type="submission" date="2022-08" db="EMBL/GenBank/DDBJ databases">
        <title>Corynebacterium sp. nov., isolated from clinical breast specimens.</title>
        <authorList>
            <person name="Zhang T."/>
        </authorList>
    </citation>
    <scope>NUCLEOTIDE SEQUENCE</scope>
    <source>
        <strain evidence="4">CCUG 57942</strain>
    </source>
</reference>
<evidence type="ECO:0000256" key="1">
    <source>
        <dbReference type="ARBA" id="ARBA00004167"/>
    </source>
</evidence>
<evidence type="ECO:0000313" key="5">
    <source>
        <dbReference type="Proteomes" id="UP001071110"/>
    </source>
</evidence>
<evidence type="ECO:0000313" key="4">
    <source>
        <dbReference type="EMBL" id="MCZ2220644.1"/>
    </source>
</evidence>
<dbReference type="Proteomes" id="UP001071110">
    <property type="component" value="Unassembled WGS sequence"/>
</dbReference>
<name>A0A9Q4NR98_9CORY</name>
<gene>
    <name evidence="4" type="ORF">NUW87_04555</name>
</gene>
<evidence type="ECO:0000256" key="2">
    <source>
        <dbReference type="ARBA" id="ARBA00022692"/>
    </source>
</evidence>
<keyword evidence="5" id="KW-1185">Reference proteome</keyword>
<dbReference type="PANTHER" id="PTHR21461:SF69">
    <property type="entry name" value="GLYCOSYLTRANSFERASE FAMILY 92 PROTEIN"/>
    <property type="match status" value="1"/>
</dbReference>
<dbReference type="RefSeq" id="WP_269027433.1">
    <property type="nucleotide sequence ID" value="NZ_BAABDP010000020.1"/>
</dbReference>
<dbReference type="GO" id="GO:0005737">
    <property type="term" value="C:cytoplasm"/>
    <property type="evidence" value="ECO:0007669"/>
    <property type="project" value="TreeGrafter"/>
</dbReference>
<protein>
    <submittedName>
        <fullName evidence="4">Glycosyltransferase family 92 protein</fullName>
    </submittedName>
</protein>
<keyword evidence="2" id="KW-0812">Transmembrane</keyword>
<dbReference type="Pfam" id="PF13704">
    <property type="entry name" value="Glyco_tranf_2_4"/>
    <property type="match status" value="1"/>
</dbReference>